<keyword evidence="2" id="KW-1185">Reference proteome</keyword>
<dbReference type="EMBL" id="CM056814">
    <property type="protein sequence ID" value="KAJ8627173.1"/>
    <property type="molecule type" value="Genomic_DNA"/>
</dbReference>
<protein>
    <submittedName>
        <fullName evidence="1">Uncharacterized protein</fullName>
    </submittedName>
</protein>
<evidence type="ECO:0000313" key="2">
    <source>
        <dbReference type="Proteomes" id="UP001234297"/>
    </source>
</evidence>
<gene>
    <name evidence="1" type="ORF">MRB53_020480</name>
</gene>
<evidence type="ECO:0000313" key="1">
    <source>
        <dbReference type="EMBL" id="KAJ8627173.1"/>
    </source>
</evidence>
<accession>A0ACC2L1P2</accession>
<dbReference type="Proteomes" id="UP001234297">
    <property type="component" value="Chromosome 6"/>
</dbReference>
<organism evidence="1 2">
    <name type="scientific">Persea americana</name>
    <name type="common">Avocado</name>
    <dbReference type="NCBI Taxonomy" id="3435"/>
    <lineage>
        <taxon>Eukaryota</taxon>
        <taxon>Viridiplantae</taxon>
        <taxon>Streptophyta</taxon>
        <taxon>Embryophyta</taxon>
        <taxon>Tracheophyta</taxon>
        <taxon>Spermatophyta</taxon>
        <taxon>Magnoliopsida</taxon>
        <taxon>Magnoliidae</taxon>
        <taxon>Laurales</taxon>
        <taxon>Lauraceae</taxon>
        <taxon>Persea</taxon>
    </lineage>
</organism>
<sequence length="112" mass="12540">MSVITAIIIDTNNISGKRPVVAFDVNLLKAKCIFSICPSICSLNHSLFSSTAFFLSLFFIFSLSPPSQKKRRIAEQKQPLLERSRISDRGADLLLLISYDHRSGHLFNELGI</sequence>
<reference evidence="1 2" key="1">
    <citation type="journal article" date="2022" name="Hortic Res">
        <title>A haplotype resolved chromosomal level avocado genome allows analysis of novel avocado genes.</title>
        <authorList>
            <person name="Nath O."/>
            <person name="Fletcher S.J."/>
            <person name="Hayward A."/>
            <person name="Shaw L.M."/>
            <person name="Masouleh A.K."/>
            <person name="Furtado A."/>
            <person name="Henry R.J."/>
            <person name="Mitter N."/>
        </authorList>
    </citation>
    <scope>NUCLEOTIDE SEQUENCE [LARGE SCALE GENOMIC DNA]</scope>
    <source>
        <strain evidence="2">cv. Hass</strain>
    </source>
</reference>
<name>A0ACC2L1P2_PERAE</name>
<comment type="caution">
    <text evidence="1">The sequence shown here is derived from an EMBL/GenBank/DDBJ whole genome shotgun (WGS) entry which is preliminary data.</text>
</comment>
<proteinExistence type="predicted"/>